<evidence type="ECO:0000313" key="3">
    <source>
        <dbReference type="Proteomes" id="UP000297031"/>
    </source>
</evidence>
<organism evidence="2 3">
    <name type="scientific">Muribaculum gordoncarteri</name>
    <dbReference type="NCBI Taxonomy" id="2530390"/>
    <lineage>
        <taxon>Bacteria</taxon>
        <taxon>Pseudomonadati</taxon>
        <taxon>Bacteroidota</taxon>
        <taxon>Bacteroidia</taxon>
        <taxon>Bacteroidales</taxon>
        <taxon>Muribaculaceae</taxon>
        <taxon>Muribaculum</taxon>
    </lineage>
</organism>
<dbReference type="Gene3D" id="1.25.40.390">
    <property type="match status" value="2"/>
</dbReference>
<keyword evidence="3" id="KW-1185">Reference proteome</keyword>
<accession>A0A4P7VP36</accession>
<proteinExistence type="predicted"/>
<feature type="chain" id="PRO_5020208465" evidence="1">
    <location>
        <begin position="20"/>
        <end position="493"/>
    </location>
</feature>
<keyword evidence="1" id="KW-0732">Signal</keyword>
<gene>
    <name evidence="2" type="ORF">E7746_09525</name>
</gene>
<reference evidence="2 3" key="1">
    <citation type="submission" date="2019-02" db="EMBL/GenBank/DDBJ databases">
        <title>Isolation and identification of novel species under the genus Muribaculum.</title>
        <authorList>
            <person name="Miyake S."/>
            <person name="Ding Y."/>
            <person name="Low A."/>
            <person name="Soh M."/>
            <person name="Seedorf H."/>
        </authorList>
    </citation>
    <scope>NUCLEOTIDE SEQUENCE [LARGE SCALE GENOMIC DNA]</scope>
    <source>
        <strain evidence="2 3">TLL-A4</strain>
    </source>
</reference>
<protein>
    <submittedName>
        <fullName evidence="2">SusD/RagB family nutrient-binding outer membrane lipoprotein</fullName>
    </submittedName>
</protein>
<sequence>MLKKFLYMALLGAVMTSCSENLMDEINKDESNPPASSVNAKFQITDAIVGTGYSTWGGAYAWYVASFTEQIFGTGNNQLMKAELRMRSETAASSTYNNEWNATYGNLMNIKQIIEKCEEGGVNSGQLDLKGMAQVLWTLSFEALTDLHGDIPYSEALGGSRQPKLDSQESIYTDLLKRIDDAIANIKAAEAAGMNNAAGQDLLYGGNLTKWKGFAYAVKARLLLNTLYRNQSVLPDVLAAANEALSAGFDGAELTIFNGVDCDNSWTAYNWSRYYSGACGTVAELMAERNDPRYDVYACDLFGTGIEYAPAGDDVLAKSTETVGFPTWLENGAATLHLLSKSELYFIVAEAKARLGQDASAELAEAVTASFEDYALSDGGMIGFDPSSAADYIASIGSASLAEIMVQKYIAQARDEQIQTYNDIRRCKALGQEFITLQNPNNTSGGQNQWPLRLPYGNSDVVSNPNVSAAFGSGNEAGNYLFTENVWLFGGSR</sequence>
<dbReference type="PROSITE" id="PS51257">
    <property type="entry name" value="PROKAR_LIPOPROTEIN"/>
    <property type="match status" value="1"/>
</dbReference>
<dbReference type="Proteomes" id="UP000297031">
    <property type="component" value="Chromosome"/>
</dbReference>
<feature type="signal peptide" evidence="1">
    <location>
        <begin position="1"/>
        <end position="19"/>
    </location>
</feature>
<dbReference type="RefSeq" id="WP_136410652.1">
    <property type="nucleotide sequence ID" value="NZ_CP039393.1"/>
</dbReference>
<dbReference type="Pfam" id="PF12771">
    <property type="entry name" value="SusD-like_2"/>
    <property type="match status" value="1"/>
</dbReference>
<dbReference type="InterPro" id="IPR011990">
    <property type="entry name" value="TPR-like_helical_dom_sf"/>
</dbReference>
<evidence type="ECO:0000313" key="2">
    <source>
        <dbReference type="EMBL" id="QCD36101.1"/>
    </source>
</evidence>
<dbReference type="SUPFAM" id="SSF48452">
    <property type="entry name" value="TPR-like"/>
    <property type="match status" value="1"/>
</dbReference>
<dbReference type="EMBL" id="CP039393">
    <property type="protein sequence ID" value="QCD36101.1"/>
    <property type="molecule type" value="Genomic_DNA"/>
</dbReference>
<dbReference type="KEGG" id="mgod:E7746_09525"/>
<dbReference type="Gene3D" id="1.20.120.840">
    <property type="entry name" value="SusD-like, tetratrico peptide repeats domain"/>
    <property type="match status" value="1"/>
</dbReference>
<name>A0A4P7VP36_9BACT</name>
<dbReference type="InterPro" id="IPR041662">
    <property type="entry name" value="SusD-like_2"/>
</dbReference>
<evidence type="ECO:0000256" key="1">
    <source>
        <dbReference type="SAM" id="SignalP"/>
    </source>
</evidence>
<dbReference type="OrthoDB" id="1109828at2"/>
<dbReference type="AlphaFoldDB" id="A0A4P7VP36"/>
<keyword evidence="2" id="KW-0449">Lipoprotein</keyword>